<proteinExistence type="inferred from homology"/>
<feature type="region of interest" description="Disordered" evidence="10">
    <location>
        <begin position="292"/>
        <end position="315"/>
    </location>
</feature>
<evidence type="ECO:0000256" key="4">
    <source>
        <dbReference type="ARBA" id="ARBA00022771"/>
    </source>
</evidence>
<feature type="region of interest" description="Disordered" evidence="10">
    <location>
        <begin position="1"/>
        <end position="25"/>
    </location>
</feature>
<evidence type="ECO:0000259" key="11">
    <source>
        <dbReference type="PROSITE" id="PS50157"/>
    </source>
</evidence>
<organism evidence="12 13">
    <name type="scientific">Dendroctonus ponderosae</name>
    <name type="common">Mountain pine beetle</name>
    <dbReference type="NCBI Taxonomy" id="77166"/>
    <lineage>
        <taxon>Eukaryota</taxon>
        <taxon>Metazoa</taxon>
        <taxon>Ecdysozoa</taxon>
        <taxon>Arthropoda</taxon>
        <taxon>Hexapoda</taxon>
        <taxon>Insecta</taxon>
        <taxon>Pterygota</taxon>
        <taxon>Neoptera</taxon>
        <taxon>Endopterygota</taxon>
        <taxon>Coleoptera</taxon>
        <taxon>Polyphaga</taxon>
        <taxon>Cucujiformia</taxon>
        <taxon>Curculionidae</taxon>
        <taxon>Scolytinae</taxon>
        <taxon>Dendroctonus</taxon>
    </lineage>
</organism>
<feature type="domain" description="C2H2-type" evidence="11">
    <location>
        <begin position="379"/>
        <end position="412"/>
    </location>
</feature>
<dbReference type="AlphaFoldDB" id="A0AAR5Q3Y2"/>
<keyword evidence="4 9" id="KW-0863">Zinc-finger</keyword>
<keyword evidence="5" id="KW-0862">Zinc</keyword>
<evidence type="ECO:0000256" key="2">
    <source>
        <dbReference type="ARBA" id="ARBA00022723"/>
    </source>
</evidence>
<dbReference type="EnsemblMetazoa" id="XM_019912363.1">
    <property type="protein sequence ID" value="XP_019767922.1"/>
    <property type="gene ID" value="LOC109542905"/>
</dbReference>
<reference evidence="13" key="1">
    <citation type="journal article" date="2013" name="Genome Biol.">
        <title>Draft genome of the mountain pine beetle, Dendroctonus ponderosae Hopkins, a major forest pest.</title>
        <authorList>
            <person name="Keeling C.I."/>
            <person name="Yuen M.M."/>
            <person name="Liao N.Y."/>
            <person name="Docking T.R."/>
            <person name="Chan S.K."/>
            <person name="Taylor G.A."/>
            <person name="Palmquist D.L."/>
            <person name="Jackman S.D."/>
            <person name="Nguyen A."/>
            <person name="Li M."/>
            <person name="Henderson H."/>
            <person name="Janes J.K."/>
            <person name="Zhao Y."/>
            <person name="Pandoh P."/>
            <person name="Moore R."/>
            <person name="Sperling F.A."/>
            <person name="Huber D.P."/>
            <person name="Birol I."/>
            <person name="Jones S.J."/>
            <person name="Bohlmann J."/>
        </authorList>
    </citation>
    <scope>NUCLEOTIDE SEQUENCE</scope>
</reference>
<keyword evidence="3" id="KW-0677">Repeat</keyword>
<evidence type="ECO:0000256" key="9">
    <source>
        <dbReference type="PROSITE-ProRule" id="PRU00042"/>
    </source>
</evidence>
<dbReference type="PROSITE" id="PS50157">
    <property type="entry name" value="ZINC_FINGER_C2H2_2"/>
    <property type="match status" value="3"/>
</dbReference>
<dbReference type="Proteomes" id="UP000019118">
    <property type="component" value="Unassembled WGS sequence"/>
</dbReference>
<dbReference type="PANTHER" id="PTHR24388">
    <property type="entry name" value="ZINC FINGER PROTEIN"/>
    <property type="match status" value="1"/>
</dbReference>
<sequence>MSALEENPTQVSQLTDTGNPSAKNSEKRLFPSYSKIAAGFQNIPVKKQFFWKPSDSGDIELVGARLSENFCHRKEFPTSLAFFCDICGANPIERAIKLNQQERVAAKVVLKIFSRLDLRNIAPQLTPEKACSGCFTQITLFRKRIKEKLVKHKVKRTQNMNNHDPQCTCVNCYNQCRELWNPPPLQASGSRDFQNISAINPPLDLETLLPPIQTPYETQQEPMQTEFPSYAYQWQQTNFNSGEAAGYFAQQQSAQHSQQPQDVFSNIQSNINVPSTNLEEVPSLPVSLQNFESHGLRDRDQPSTSQGFTGQLEDEPNSRKIRKVCCHCSKEFTHTGDFKKHLRTHTKERPFSCLQCDKSFPHSSNLRRHQRSHINDRPYKCEHCAKEFNRKDKLVSHRKSKACKSRRHEDSK</sequence>
<evidence type="ECO:0000256" key="10">
    <source>
        <dbReference type="SAM" id="MobiDB-lite"/>
    </source>
</evidence>
<evidence type="ECO:0000256" key="1">
    <source>
        <dbReference type="ARBA" id="ARBA00004123"/>
    </source>
</evidence>
<reference evidence="12" key="2">
    <citation type="submission" date="2024-08" db="UniProtKB">
        <authorList>
            <consortium name="EnsemblMetazoa"/>
        </authorList>
    </citation>
    <scope>IDENTIFICATION</scope>
</reference>
<dbReference type="SUPFAM" id="SSF57667">
    <property type="entry name" value="beta-beta-alpha zinc fingers"/>
    <property type="match status" value="2"/>
</dbReference>
<name>A0AAR5Q3Y2_DENPD</name>
<dbReference type="PROSITE" id="PS00028">
    <property type="entry name" value="ZINC_FINGER_C2H2_1"/>
    <property type="match status" value="2"/>
</dbReference>
<evidence type="ECO:0000256" key="6">
    <source>
        <dbReference type="ARBA" id="ARBA00023125"/>
    </source>
</evidence>
<evidence type="ECO:0000256" key="7">
    <source>
        <dbReference type="ARBA" id="ARBA00023242"/>
    </source>
</evidence>
<dbReference type="KEGG" id="dpa:109542905"/>
<dbReference type="InterPro" id="IPR036236">
    <property type="entry name" value="Znf_C2H2_sf"/>
</dbReference>
<keyword evidence="7" id="KW-0539">Nucleus</keyword>
<feature type="domain" description="C2H2-type" evidence="11">
    <location>
        <begin position="351"/>
        <end position="378"/>
    </location>
</feature>
<dbReference type="FunFam" id="3.30.160.60:FF:000065">
    <property type="entry name" value="B-cell CLL/lymphoma 6, member B"/>
    <property type="match status" value="1"/>
</dbReference>
<dbReference type="GeneID" id="109542905"/>
<dbReference type="PANTHER" id="PTHR24388:SF54">
    <property type="entry name" value="PROTEIN ESCARGOT"/>
    <property type="match status" value="1"/>
</dbReference>
<dbReference type="InterPro" id="IPR013087">
    <property type="entry name" value="Znf_C2H2_type"/>
</dbReference>
<dbReference type="GO" id="GO:0000981">
    <property type="term" value="F:DNA-binding transcription factor activity, RNA polymerase II-specific"/>
    <property type="evidence" value="ECO:0007669"/>
    <property type="project" value="TreeGrafter"/>
</dbReference>
<dbReference type="SMART" id="SM00355">
    <property type="entry name" value="ZnF_C2H2"/>
    <property type="match status" value="3"/>
</dbReference>
<evidence type="ECO:0000256" key="8">
    <source>
        <dbReference type="ARBA" id="ARBA00037948"/>
    </source>
</evidence>
<keyword evidence="6" id="KW-0238">DNA-binding</keyword>
<feature type="compositionally biased region" description="Basic residues" evidence="10">
    <location>
        <begin position="396"/>
        <end position="406"/>
    </location>
</feature>
<comment type="subcellular location">
    <subcellularLocation>
        <location evidence="1">Nucleus</location>
    </subcellularLocation>
</comment>
<protein>
    <recommendedName>
        <fullName evidence="11">C2H2-type domain-containing protein</fullName>
    </recommendedName>
</protein>
<accession>A0AAR5Q3Y2</accession>
<dbReference type="GO" id="GO:0000978">
    <property type="term" value="F:RNA polymerase II cis-regulatory region sequence-specific DNA binding"/>
    <property type="evidence" value="ECO:0007669"/>
    <property type="project" value="TreeGrafter"/>
</dbReference>
<feature type="domain" description="C2H2-type" evidence="11">
    <location>
        <begin position="323"/>
        <end position="350"/>
    </location>
</feature>
<dbReference type="FunFam" id="3.30.160.60:FF:000358">
    <property type="entry name" value="zinc finger protein 24"/>
    <property type="match status" value="1"/>
</dbReference>
<comment type="similarity">
    <text evidence="8">Belongs to the snail C2H2-type zinc-finger protein family.</text>
</comment>
<feature type="compositionally biased region" description="Polar residues" evidence="10">
    <location>
        <begin position="7"/>
        <end position="23"/>
    </location>
</feature>
<dbReference type="InterPro" id="IPR050527">
    <property type="entry name" value="Snail/Krueppel_Znf"/>
</dbReference>
<evidence type="ECO:0000313" key="12">
    <source>
        <dbReference type="EnsemblMetazoa" id="XP_019767922.1"/>
    </source>
</evidence>
<dbReference type="GO" id="GO:0008270">
    <property type="term" value="F:zinc ion binding"/>
    <property type="evidence" value="ECO:0007669"/>
    <property type="project" value="UniProtKB-KW"/>
</dbReference>
<evidence type="ECO:0000313" key="13">
    <source>
        <dbReference type="Proteomes" id="UP000019118"/>
    </source>
</evidence>
<dbReference type="Pfam" id="PF00096">
    <property type="entry name" value="zf-C2H2"/>
    <property type="match status" value="2"/>
</dbReference>
<dbReference type="Gene3D" id="3.30.160.60">
    <property type="entry name" value="Classic Zinc Finger"/>
    <property type="match status" value="3"/>
</dbReference>
<keyword evidence="2" id="KW-0479">Metal-binding</keyword>
<dbReference type="GO" id="GO:0005634">
    <property type="term" value="C:nucleus"/>
    <property type="evidence" value="ECO:0007669"/>
    <property type="project" value="UniProtKB-SubCell"/>
</dbReference>
<evidence type="ECO:0000256" key="5">
    <source>
        <dbReference type="ARBA" id="ARBA00022833"/>
    </source>
</evidence>
<feature type="region of interest" description="Disordered" evidence="10">
    <location>
        <begin position="393"/>
        <end position="412"/>
    </location>
</feature>
<evidence type="ECO:0000256" key="3">
    <source>
        <dbReference type="ARBA" id="ARBA00022737"/>
    </source>
</evidence>
<keyword evidence="13" id="KW-1185">Reference proteome</keyword>